<evidence type="ECO:0000313" key="3">
    <source>
        <dbReference type="Proteomes" id="UP000248783"/>
    </source>
</evidence>
<protein>
    <submittedName>
        <fullName evidence="2">Uncharacterized protein</fullName>
    </submittedName>
</protein>
<feature type="transmembrane region" description="Helical" evidence="1">
    <location>
        <begin position="12"/>
        <end position="32"/>
    </location>
</feature>
<proteinExistence type="predicted"/>
<dbReference type="RefSeq" id="WP_111250383.1">
    <property type="nucleotide sequence ID" value="NZ_QKWH01000003.1"/>
</dbReference>
<evidence type="ECO:0000313" key="2">
    <source>
        <dbReference type="EMBL" id="PZR53717.1"/>
    </source>
</evidence>
<evidence type="ECO:0000256" key="1">
    <source>
        <dbReference type="SAM" id="Phobius"/>
    </source>
</evidence>
<dbReference type="EMBL" id="QKWH01000003">
    <property type="protein sequence ID" value="PZR53717.1"/>
    <property type="molecule type" value="Genomic_DNA"/>
</dbReference>
<dbReference type="AlphaFoldDB" id="A0A2W5WQX6"/>
<comment type="caution">
    <text evidence="2">The sequence shown here is derived from an EMBL/GenBank/DDBJ whole genome shotgun (WGS) entry which is preliminary data.</text>
</comment>
<name>A0A2W5WQX6_9MICO</name>
<reference evidence="2 3" key="1">
    <citation type="submission" date="2018-06" db="EMBL/GenBank/DDBJ databases">
        <title>Whole genome sequencing of a novel hydrocarbon degrading bacterial strain, PW21 isolated from oil contaminated produced water sample.</title>
        <authorList>
            <person name="Nagkirti P."/>
            <person name="Shaikh A."/>
            <person name="Gowdaman V."/>
            <person name="Engineer A.E."/>
            <person name="Dagar S."/>
            <person name="Dhakephalkar P.K."/>
        </authorList>
    </citation>
    <scope>NUCLEOTIDE SEQUENCE [LARGE SCALE GENOMIC DNA]</scope>
    <source>
        <strain evidence="2 3">PW21</strain>
    </source>
</reference>
<dbReference type="Proteomes" id="UP000248783">
    <property type="component" value="Unassembled WGS sequence"/>
</dbReference>
<sequence>MAPRRAQVAARTGALTAAVGAVVTVVYLFQPWRTCPDDDVPAACPMLPADAAAMSAAVVVTLLGLATFVTALALAARRPRPGTTTA</sequence>
<keyword evidence="1" id="KW-0812">Transmembrane</keyword>
<feature type="transmembrane region" description="Helical" evidence="1">
    <location>
        <begin position="52"/>
        <end position="76"/>
    </location>
</feature>
<organism evidence="2 3">
    <name type="scientific">Xylanimonas oleitrophica</name>
    <dbReference type="NCBI Taxonomy" id="2607479"/>
    <lineage>
        <taxon>Bacteria</taxon>
        <taxon>Bacillati</taxon>
        <taxon>Actinomycetota</taxon>
        <taxon>Actinomycetes</taxon>
        <taxon>Micrococcales</taxon>
        <taxon>Promicromonosporaceae</taxon>
        <taxon>Xylanimonas</taxon>
    </lineage>
</organism>
<keyword evidence="3" id="KW-1185">Reference proteome</keyword>
<keyword evidence="1" id="KW-1133">Transmembrane helix</keyword>
<gene>
    <name evidence="2" type="ORF">DNL40_06205</name>
</gene>
<accession>A0A2W5WQX6</accession>
<keyword evidence="1" id="KW-0472">Membrane</keyword>